<feature type="transmembrane region" description="Helical" evidence="7">
    <location>
        <begin position="101"/>
        <end position="124"/>
    </location>
</feature>
<dbReference type="EMBL" id="CP011545">
    <property type="protein sequence ID" value="AKK09474.1"/>
    <property type="molecule type" value="Genomic_DNA"/>
</dbReference>
<evidence type="ECO:0000256" key="3">
    <source>
        <dbReference type="ARBA" id="ARBA00022475"/>
    </source>
</evidence>
<feature type="transmembrane region" description="Helical" evidence="7">
    <location>
        <begin position="69"/>
        <end position="89"/>
    </location>
</feature>
<protein>
    <submittedName>
        <fullName evidence="9">Arabinose efflux permease family protein</fullName>
    </submittedName>
</protein>
<dbReference type="InterPro" id="IPR036259">
    <property type="entry name" value="MFS_trans_sf"/>
</dbReference>
<feature type="transmembrane region" description="Helical" evidence="7">
    <location>
        <begin position="130"/>
        <end position="149"/>
    </location>
</feature>
<feature type="transmembrane region" description="Helical" evidence="7">
    <location>
        <begin position="427"/>
        <end position="447"/>
    </location>
</feature>
<dbReference type="KEGG" id="cted:CTEST_10245"/>
<dbReference type="SUPFAM" id="SSF103473">
    <property type="entry name" value="MFS general substrate transporter"/>
    <property type="match status" value="1"/>
</dbReference>
<dbReference type="Proteomes" id="UP000035540">
    <property type="component" value="Chromosome"/>
</dbReference>
<feature type="transmembrane region" description="Helical" evidence="7">
    <location>
        <begin position="161"/>
        <end position="184"/>
    </location>
</feature>
<dbReference type="Pfam" id="PF07690">
    <property type="entry name" value="MFS_1"/>
    <property type="match status" value="1"/>
</dbReference>
<feature type="transmembrane region" description="Helical" evidence="7">
    <location>
        <begin position="317"/>
        <end position="342"/>
    </location>
</feature>
<name>A0A0G3H7Z8_9CORY</name>
<dbReference type="GO" id="GO:0005886">
    <property type="term" value="C:plasma membrane"/>
    <property type="evidence" value="ECO:0007669"/>
    <property type="project" value="UniProtKB-SubCell"/>
</dbReference>
<evidence type="ECO:0000256" key="6">
    <source>
        <dbReference type="ARBA" id="ARBA00023136"/>
    </source>
</evidence>
<keyword evidence="3" id="KW-1003">Cell membrane</keyword>
<evidence type="ECO:0000256" key="4">
    <source>
        <dbReference type="ARBA" id="ARBA00022692"/>
    </source>
</evidence>
<evidence type="ECO:0000256" key="5">
    <source>
        <dbReference type="ARBA" id="ARBA00022989"/>
    </source>
</evidence>
<dbReference type="PANTHER" id="PTHR42718">
    <property type="entry name" value="MAJOR FACILITATOR SUPERFAMILY MULTIDRUG TRANSPORTER MFSC"/>
    <property type="match status" value="1"/>
</dbReference>
<evidence type="ECO:0000313" key="9">
    <source>
        <dbReference type="EMBL" id="AKK09474.1"/>
    </source>
</evidence>
<dbReference type="PRINTS" id="PR01036">
    <property type="entry name" value="TCRTETB"/>
</dbReference>
<dbReference type="AlphaFoldDB" id="A0A0G3H7Z8"/>
<keyword evidence="6 7" id="KW-0472">Membrane</keyword>
<dbReference type="PROSITE" id="PS50850">
    <property type="entry name" value="MFS"/>
    <property type="match status" value="1"/>
</dbReference>
<dbReference type="STRING" id="136857.CTEST_10245"/>
<dbReference type="InterPro" id="IPR011701">
    <property type="entry name" value="MFS"/>
</dbReference>
<gene>
    <name evidence="9" type="ORF">CTEST_10245</name>
</gene>
<feature type="transmembrane region" description="Helical" evidence="7">
    <location>
        <begin position="36"/>
        <end position="57"/>
    </location>
</feature>
<feature type="transmembrane region" description="Helical" evidence="7">
    <location>
        <begin position="354"/>
        <end position="374"/>
    </location>
</feature>
<sequence>MRCETHPRVSHRTDLRKTLMPEPSDTRLSRSERWKLVVLLSASFLLAVDFSVLNVALPEIGRDVGIEVAGLQWIITAFALPSAGLGLLFGRLGDLVGRRLLFFLGIALLGAGSLMGGLADTAWFLIVGRVIQGLGAAAVAPTALSLLTTSFEEGPRRARALGINGALISAGFTTGALLGGLLTAGLSWRAAFLINVPIAVIVLIFTPILFTETRPATKPRLDLAGALLISAGLTSLVFGLTIAGDTGLAHPDPYPWLAGAIVLFVVFFLVEARTKEPLVAVAVLRRRTVAFGNLAGLTTFSMMSSLTYLLTLYLQDVLLMGAVLTGVMIAVIGAVSVVAANFTPRIIGRYGQKALVVTALIFQGAGTLLIAVAGAHGLSWAIALAGIVIGALGHIGTIVGYTVTATSGLPDSEQGLATGLTTTSQQVGLALGTPLIASVLAAGLAGSGQAGTSGLLGGLTVAIVVNGLLVLAAAVAVAVFLPGQRRTATPAEPAETVEAHA</sequence>
<feature type="transmembrane region" description="Helical" evidence="7">
    <location>
        <begin position="254"/>
        <end position="270"/>
    </location>
</feature>
<dbReference type="PATRIC" id="fig|136857.5.peg.2036"/>
<dbReference type="Gene3D" id="1.20.1720.10">
    <property type="entry name" value="Multidrug resistance protein D"/>
    <property type="match status" value="1"/>
</dbReference>
<proteinExistence type="predicted"/>
<reference evidence="10" key="2">
    <citation type="submission" date="2015-05" db="EMBL/GenBank/DDBJ databases">
        <title>Complete genome sequence of Corynebacterium testudinoris DSM 44614, recovered from necrotic lesions in the mouth of a tortoise.</title>
        <authorList>
            <person name="Ruckert C."/>
            <person name="Albersmeier A."/>
            <person name="Winkler A."/>
            <person name="Tauch A."/>
        </authorList>
    </citation>
    <scope>NUCLEOTIDE SEQUENCE [LARGE SCALE GENOMIC DNA]</scope>
    <source>
        <strain evidence="10">DSM 44614</strain>
    </source>
</reference>
<reference evidence="9 10" key="1">
    <citation type="journal article" date="2015" name="Genome Announc.">
        <title>Complete Genome Sequence of the Type Strain Corynebacterium testudinoris DSM 44614, Recovered from Necrotic Lesions in the Mouth of a Tortoise.</title>
        <authorList>
            <person name="Ruckert C."/>
            <person name="Kriete M."/>
            <person name="Jaenicke S."/>
            <person name="Winkler A."/>
            <person name="Tauch A."/>
        </authorList>
    </citation>
    <scope>NUCLEOTIDE SEQUENCE [LARGE SCALE GENOMIC DNA]</scope>
    <source>
        <strain evidence="9 10">DSM 44614</strain>
    </source>
</reference>
<feature type="transmembrane region" description="Helical" evidence="7">
    <location>
        <begin position="223"/>
        <end position="242"/>
    </location>
</feature>
<feature type="transmembrane region" description="Helical" evidence="7">
    <location>
        <begin position="291"/>
        <end position="311"/>
    </location>
</feature>
<feature type="transmembrane region" description="Helical" evidence="7">
    <location>
        <begin position="190"/>
        <end position="211"/>
    </location>
</feature>
<feature type="domain" description="Major facilitator superfamily (MFS) profile" evidence="8">
    <location>
        <begin position="35"/>
        <end position="485"/>
    </location>
</feature>
<feature type="transmembrane region" description="Helical" evidence="7">
    <location>
        <begin position="380"/>
        <end position="406"/>
    </location>
</feature>
<accession>A0A0G3H7Z8</accession>
<organism evidence="9 10">
    <name type="scientific">Corynebacterium testudinoris</name>
    <dbReference type="NCBI Taxonomy" id="136857"/>
    <lineage>
        <taxon>Bacteria</taxon>
        <taxon>Bacillati</taxon>
        <taxon>Actinomycetota</taxon>
        <taxon>Actinomycetes</taxon>
        <taxon>Mycobacteriales</taxon>
        <taxon>Corynebacteriaceae</taxon>
        <taxon>Corynebacterium</taxon>
    </lineage>
</organism>
<comment type="subcellular location">
    <subcellularLocation>
        <location evidence="1">Cell membrane</location>
        <topology evidence="1">Multi-pass membrane protein</topology>
    </subcellularLocation>
</comment>
<dbReference type="CDD" id="cd17321">
    <property type="entry name" value="MFS_MMR_MDR_like"/>
    <property type="match status" value="1"/>
</dbReference>
<feature type="transmembrane region" description="Helical" evidence="7">
    <location>
        <begin position="459"/>
        <end position="481"/>
    </location>
</feature>
<evidence type="ECO:0000256" key="1">
    <source>
        <dbReference type="ARBA" id="ARBA00004651"/>
    </source>
</evidence>
<dbReference type="GO" id="GO:0022857">
    <property type="term" value="F:transmembrane transporter activity"/>
    <property type="evidence" value="ECO:0007669"/>
    <property type="project" value="InterPro"/>
</dbReference>
<dbReference type="InterPro" id="IPR020846">
    <property type="entry name" value="MFS_dom"/>
</dbReference>
<evidence type="ECO:0000313" key="10">
    <source>
        <dbReference type="Proteomes" id="UP000035540"/>
    </source>
</evidence>
<keyword evidence="4 7" id="KW-0812">Transmembrane</keyword>
<keyword evidence="2" id="KW-0813">Transport</keyword>
<dbReference type="Gene3D" id="1.20.1250.20">
    <property type="entry name" value="MFS general substrate transporter like domains"/>
    <property type="match status" value="1"/>
</dbReference>
<evidence type="ECO:0000256" key="7">
    <source>
        <dbReference type="SAM" id="Phobius"/>
    </source>
</evidence>
<evidence type="ECO:0000259" key="8">
    <source>
        <dbReference type="PROSITE" id="PS50850"/>
    </source>
</evidence>
<evidence type="ECO:0000256" key="2">
    <source>
        <dbReference type="ARBA" id="ARBA00022448"/>
    </source>
</evidence>
<keyword evidence="10" id="KW-1185">Reference proteome</keyword>
<dbReference type="PANTHER" id="PTHR42718:SF46">
    <property type="entry name" value="BLR6921 PROTEIN"/>
    <property type="match status" value="1"/>
</dbReference>
<keyword evidence="5 7" id="KW-1133">Transmembrane helix</keyword>